<dbReference type="Gramene" id="MELO3C034580.2.1">
    <property type="protein sequence ID" value="MELO3C034580.2.1"/>
    <property type="gene ID" value="MELO3C034580.2"/>
</dbReference>
<proteinExistence type="predicted"/>
<name>A0A9I9EJE9_CUCME</name>
<sequence>SLTSIRRQPSRGGDTLFPGEEPVAAVALNQICVSDSTPGVKQPTPNFPFPIVHRAIILHARFRIQSQLSSEIVCSLIEEIHYVITGSCGIHSSYQYSIGSFPAVDDEV</sequence>
<dbReference type="EnsemblPlants" id="MELO3C034580.2.1">
    <property type="protein sequence ID" value="MELO3C034580.2.1"/>
    <property type="gene ID" value="MELO3C034580.2"/>
</dbReference>
<protein>
    <submittedName>
        <fullName evidence="1">Uncharacterized protein</fullName>
    </submittedName>
</protein>
<evidence type="ECO:0000313" key="1">
    <source>
        <dbReference type="EnsemblPlants" id="MELO3C034580.2.1"/>
    </source>
</evidence>
<accession>A0A9I9EJE9</accession>
<reference evidence="1" key="1">
    <citation type="submission" date="2023-03" db="UniProtKB">
        <authorList>
            <consortium name="EnsemblPlants"/>
        </authorList>
    </citation>
    <scope>IDENTIFICATION</scope>
</reference>
<dbReference type="AlphaFoldDB" id="A0A9I9EJE9"/>
<organism evidence="1">
    <name type="scientific">Cucumis melo</name>
    <name type="common">Muskmelon</name>
    <dbReference type="NCBI Taxonomy" id="3656"/>
    <lineage>
        <taxon>Eukaryota</taxon>
        <taxon>Viridiplantae</taxon>
        <taxon>Streptophyta</taxon>
        <taxon>Embryophyta</taxon>
        <taxon>Tracheophyta</taxon>
        <taxon>Spermatophyta</taxon>
        <taxon>Magnoliopsida</taxon>
        <taxon>eudicotyledons</taxon>
        <taxon>Gunneridae</taxon>
        <taxon>Pentapetalae</taxon>
        <taxon>rosids</taxon>
        <taxon>fabids</taxon>
        <taxon>Cucurbitales</taxon>
        <taxon>Cucurbitaceae</taxon>
        <taxon>Benincaseae</taxon>
        <taxon>Cucumis</taxon>
    </lineage>
</organism>